<dbReference type="EMBL" id="UFQR01000002">
    <property type="protein sequence ID" value="SSW94897.1"/>
    <property type="molecule type" value="Genomic_DNA"/>
</dbReference>
<reference evidence="1" key="1">
    <citation type="submission" date="2018-04" db="EMBL/GenBank/DDBJ databases">
        <authorList>
            <person name="Go L.Y."/>
            <person name="Mitchell J.A."/>
        </authorList>
    </citation>
    <scope>NUCLEOTIDE SEQUENCE</scope>
    <source>
        <strain evidence="1">ARTV</strain>
    </source>
</reference>
<gene>
    <name evidence="1" type="ORF">ARTV_0552</name>
</gene>
<evidence type="ECO:0000313" key="1">
    <source>
        <dbReference type="EMBL" id="SSW94897.1"/>
    </source>
</evidence>
<dbReference type="AlphaFoldDB" id="A0A3B0MB45"/>
<organism evidence="1">
    <name type="scientific">Arsenophonus endosymbiont of Trialeurodes vaporariorum</name>
    <dbReference type="NCBI Taxonomy" id="235567"/>
    <lineage>
        <taxon>Bacteria</taxon>
        <taxon>Pseudomonadati</taxon>
        <taxon>Pseudomonadota</taxon>
        <taxon>Gammaproteobacteria</taxon>
        <taxon>Enterobacterales</taxon>
        <taxon>Morganellaceae</taxon>
        <taxon>Arsenophonus</taxon>
    </lineage>
</organism>
<protein>
    <submittedName>
        <fullName evidence="1">Uncharacterized protein</fullName>
    </submittedName>
</protein>
<name>A0A3B0MB45_9GAMM</name>
<sequence length="276" mass="31400">MEYNEQRMLYQWLTTGLAKGNCRIQLAYVEGDGQWWSWFSNDSAGVWCDHSNWLQALQTYSGSADPTLVTEDLFPCISAAWFALLGETVNAKLSQQPINYRLPKGIYPVITVDECQFVVVNIGAEKWQAAFADWTPFQAPPVQVMVKLLAGFIADCENIRHKYGYWLVGDVDIRQGEALLWWHEPLAIVTLTDVNQLWVKEIRPTVTFNQIPYLAQIATIDLPLAQLCTLIAAENLTGKVMLETRVCLLRNEQRVAWGKLLTTRTGMAFHCLELEK</sequence>
<accession>A0A3B0MB45</accession>
<proteinExistence type="predicted"/>